<comment type="similarity">
    <text evidence="2">Belongs to the CPA3 antiporters (TC 2.A.63) subunit B family.</text>
</comment>
<evidence type="ECO:0000313" key="9">
    <source>
        <dbReference type="EMBL" id="RJP24197.1"/>
    </source>
</evidence>
<reference evidence="9 10" key="1">
    <citation type="journal article" date="2017" name="ISME J.">
        <title>Energy and carbon metabolisms in a deep terrestrial subsurface fluid microbial community.</title>
        <authorList>
            <person name="Momper L."/>
            <person name="Jungbluth S.P."/>
            <person name="Lee M.D."/>
            <person name="Amend J.P."/>
        </authorList>
    </citation>
    <scope>NUCLEOTIDE SEQUENCE [LARGE SCALE GENOMIC DNA]</scope>
    <source>
        <strain evidence="9">SURF_5</strain>
    </source>
</reference>
<feature type="transmembrane region" description="Helical" evidence="7">
    <location>
        <begin position="12"/>
        <end position="36"/>
    </location>
</feature>
<keyword evidence="6 7" id="KW-0472">Membrane</keyword>
<name>A0A3A4NUT1_ABYX5</name>
<comment type="caution">
    <text evidence="9">The sequence shown here is derived from an EMBL/GenBank/DDBJ whole genome shotgun (WGS) entry which is preliminary data.</text>
</comment>
<evidence type="ECO:0000259" key="8">
    <source>
        <dbReference type="Pfam" id="PF04039"/>
    </source>
</evidence>
<dbReference type="GO" id="GO:0005886">
    <property type="term" value="C:plasma membrane"/>
    <property type="evidence" value="ECO:0007669"/>
    <property type="project" value="UniProtKB-SubCell"/>
</dbReference>
<dbReference type="NCBIfam" id="NF009163">
    <property type="entry name" value="PRK12509.1"/>
    <property type="match status" value="1"/>
</dbReference>
<evidence type="ECO:0000313" key="10">
    <source>
        <dbReference type="Proteomes" id="UP000265882"/>
    </source>
</evidence>
<keyword evidence="3" id="KW-1003">Cell membrane</keyword>
<evidence type="ECO:0000256" key="7">
    <source>
        <dbReference type="SAM" id="Phobius"/>
    </source>
</evidence>
<dbReference type="PANTHER" id="PTHR33932:SF4">
    <property type="entry name" value="NA(+)_H(+) ANTIPORTER SUBUNIT B"/>
    <property type="match status" value="1"/>
</dbReference>
<dbReference type="InterPro" id="IPR007182">
    <property type="entry name" value="MnhB"/>
</dbReference>
<accession>A0A3A4NUT1</accession>
<dbReference type="Proteomes" id="UP000265882">
    <property type="component" value="Unassembled WGS sequence"/>
</dbReference>
<proteinExistence type="inferred from homology"/>
<protein>
    <submittedName>
        <fullName evidence="9">Na+/H+ antiporter subunit B</fullName>
    </submittedName>
</protein>
<gene>
    <name evidence="9" type="ORF">C4520_04725</name>
</gene>
<evidence type="ECO:0000256" key="2">
    <source>
        <dbReference type="ARBA" id="ARBA00009425"/>
    </source>
</evidence>
<dbReference type="InterPro" id="IPR050622">
    <property type="entry name" value="CPA3_antiporter_subunitB"/>
</dbReference>
<keyword evidence="4 7" id="KW-0812">Transmembrane</keyword>
<feature type="domain" description="Na+/H+ antiporter MnhB subunit-related protein" evidence="8">
    <location>
        <begin position="17"/>
        <end position="138"/>
    </location>
</feature>
<feature type="transmembrane region" description="Helical" evidence="7">
    <location>
        <begin position="48"/>
        <end position="68"/>
    </location>
</feature>
<evidence type="ECO:0000256" key="4">
    <source>
        <dbReference type="ARBA" id="ARBA00022692"/>
    </source>
</evidence>
<dbReference type="PANTHER" id="PTHR33932">
    <property type="entry name" value="NA(+)/H(+) ANTIPORTER SUBUNIT B"/>
    <property type="match status" value="1"/>
</dbReference>
<keyword evidence="5 7" id="KW-1133">Transmembrane helix</keyword>
<feature type="transmembrane region" description="Helical" evidence="7">
    <location>
        <begin position="118"/>
        <end position="144"/>
    </location>
</feature>
<evidence type="ECO:0000256" key="1">
    <source>
        <dbReference type="ARBA" id="ARBA00004651"/>
    </source>
</evidence>
<sequence>MLNTTGPKKAGQAASLIISVATIYVLPLLVILSIYLLLFGHNEPGGGFVGGLVFAAAFILYAITHGTNEARRMLRVDPKSLVAIGLLTALLSGAVSFLQGKPFLSGLWFEAPPYDWKVGTPLLFDAGIYLVVIGAVLTIIFLLAED</sequence>
<evidence type="ECO:0000256" key="3">
    <source>
        <dbReference type="ARBA" id="ARBA00022475"/>
    </source>
</evidence>
<dbReference type="EMBL" id="QZKU01000039">
    <property type="protein sequence ID" value="RJP24197.1"/>
    <property type="molecule type" value="Genomic_DNA"/>
</dbReference>
<evidence type="ECO:0000256" key="5">
    <source>
        <dbReference type="ARBA" id="ARBA00022989"/>
    </source>
</evidence>
<feature type="transmembrane region" description="Helical" evidence="7">
    <location>
        <begin position="80"/>
        <end position="98"/>
    </location>
</feature>
<evidence type="ECO:0000256" key="6">
    <source>
        <dbReference type="ARBA" id="ARBA00023136"/>
    </source>
</evidence>
<organism evidence="9 10">
    <name type="scientific">Abyssobacteria bacterium (strain SURF_5)</name>
    <dbReference type="NCBI Taxonomy" id="2093360"/>
    <lineage>
        <taxon>Bacteria</taxon>
        <taxon>Pseudomonadati</taxon>
        <taxon>Candidatus Hydrogenedentota</taxon>
        <taxon>Candidatus Abyssobacteria</taxon>
    </lineage>
</organism>
<comment type="subcellular location">
    <subcellularLocation>
        <location evidence="1">Cell membrane</location>
        <topology evidence="1">Multi-pass membrane protein</topology>
    </subcellularLocation>
</comment>
<dbReference type="AlphaFoldDB" id="A0A3A4NUT1"/>
<dbReference type="Pfam" id="PF04039">
    <property type="entry name" value="MnhB"/>
    <property type="match status" value="1"/>
</dbReference>